<sequence length="950" mass="107271">MESLVALGLASNIVQFIDFAGSLISNAKAVYKSTSHASPSSITLRDVIGDLARLSGAIILPDSQEDEQLKRLAQRAKEIANDLLTLLNDLQVRGRKTKWKSFLVAAKEVRSQETIASMTGTIAGLQTEMTLHLQVQIKSDIASLSKRIQDLQDTSNMLRIDRTKELEKLRTDLLGAFDTINTASRHHVGHDQGHVKYLISDLERLTLSDIHTISQRLPDYTSKISAVSQGVGSITAHQDIINAFHFENFATRRQQVSKAHANTFEWIFRGVLPNKTARIGFPDWLLNGNGIFWICGKAGSGKSTLMKFISRHPTTLDYLQRWSVSQPLVLGSFYFWNPGTDLQKSQEGLLRSLIFEILRQCPELAIHAQITYHSSSVFTKGTTRGGIQPAAETIGKEGWTLRQLTEILKNLLDHDRSRKFCFFIDGLDEYKARYTQDHQELIDALKKLATSPNIKLCVSSRPWTIFMDAFNGDMSQCLKLEDLTEDDIRSYVKDKLSGHNQFHKLTQRDPSYASLVNEVAEKSQGVFLWVFLVVRELLDGFTYNDTINTMRWRLKRFPDTLEKFFQRMLESVSEIYRSQALRLFQISTSASSPLPMIFYSFLEDIEDNPHLITQEYHRPCKMDEFLKRCETMRRRLDASCKGLLELTRSDIFLDDHTEVKVDFFHRTVRDFLISGAVSPISEQPADERQRIWLLLCHAVVLALRRCSGLYLNFVGPHDVEEPLEAIACFAKKAQDDGVDFYAIQETLLGTYNALHTFTGTAISKHSRPGLTVKFLLVTCSHGLLRFLGPNFILNTGPNFPVIVAVLESNFDRLCYSPELITALISCADTRGLSSKDILAGIFRNAITKFRACSESPSGRPHLRNSATLSMLRAIACTGYKLDSDFIMTYFPDHVTELSNLGPLSGQRKRKLEDSKAEGVSQATVQPQSKGGKARTTKRRRGHNKRISGLR</sequence>
<gene>
    <name evidence="1" type="ORF">NUW58_g8485</name>
</gene>
<protein>
    <submittedName>
        <fullName evidence="1">Uncharacterized protein</fullName>
    </submittedName>
</protein>
<comment type="caution">
    <text evidence="1">The sequence shown here is derived from an EMBL/GenBank/DDBJ whole genome shotgun (WGS) entry which is preliminary data.</text>
</comment>
<evidence type="ECO:0000313" key="2">
    <source>
        <dbReference type="Proteomes" id="UP001143856"/>
    </source>
</evidence>
<organism evidence="1 2">
    <name type="scientific">Xylaria curta</name>
    <dbReference type="NCBI Taxonomy" id="42375"/>
    <lineage>
        <taxon>Eukaryota</taxon>
        <taxon>Fungi</taxon>
        <taxon>Dikarya</taxon>
        <taxon>Ascomycota</taxon>
        <taxon>Pezizomycotina</taxon>
        <taxon>Sordariomycetes</taxon>
        <taxon>Xylariomycetidae</taxon>
        <taxon>Xylariales</taxon>
        <taxon>Xylariaceae</taxon>
        <taxon>Xylaria</taxon>
    </lineage>
</organism>
<name>A0ACC1N6S7_9PEZI</name>
<reference evidence="1" key="1">
    <citation type="submission" date="2022-10" db="EMBL/GenBank/DDBJ databases">
        <title>Genome Sequence of Xylaria curta.</title>
        <authorList>
            <person name="Buettner E."/>
        </authorList>
    </citation>
    <scope>NUCLEOTIDE SEQUENCE</scope>
    <source>
        <strain evidence="1">Babe10</strain>
    </source>
</reference>
<accession>A0ACC1N6S7</accession>
<dbReference type="EMBL" id="JAPDGR010002611">
    <property type="protein sequence ID" value="KAJ2974990.1"/>
    <property type="molecule type" value="Genomic_DNA"/>
</dbReference>
<proteinExistence type="predicted"/>
<evidence type="ECO:0000313" key="1">
    <source>
        <dbReference type="EMBL" id="KAJ2974990.1"/>
    </source>
</evidence>
<dbReference type="Proteomes" id="UP001143856">
    <property type="component" value="Unassembled WGS sequence"/>
</dbReference>
<keyword evidence="2" id="KW-1185">Reference proteome</keyword>